<keyword evidence="2" id="KW-1185">Reference proteome</keyword>
<reference evidence="1" key="1">
    <citation type="submission" date="2023-02" db="EMBL/GenBank/DDBJ databases">
        <title>Actinokineospora globicatena NBRC 15670.</title>
        <authorList>
            <person name="Ichikawa N."/>
            <person name="Sato H."/>
            <person name="Tonouchi N."/>
        </authorList>
    </citation>
    <scope>NUCLEOTIDE SEQUENCE</scope>
    <source>
        <strain evidence="1">NBRC 15670</strain>
    </source>
</reference>
<evidence type="ECO:0000313" key="1">
    <source>
        <dbReference type="EMBL" id="GLW92836.1"/>
    </source>
</evidence>
<dbReference type="RefSeq" id="WP_285611299.1">
    <property type="nucleotide sequence ID" value="NZ_BSSD01000005.1"/>
</dbReference>
<protein>
    <submittedName>
        <fullName evidence="1">Uncharacterized protein</fullName>
    </submittedName>
</protein>
<dbReference type="EMBL" id="BSSD01000005">
    <property type="protein sequence ID" value="GLW92836.1"/>
    <property type="molecule type" value="Genomic_DNA"/>
</dbReference>
<comment type="caution">
    <text evidence="1">The sequence shown here is derived from an EMBL/GenBank/DDBJ whole genome shotgun (WGS) entry which is preliminary data.</text>
</comment>
<sequence length="119" mass="12932">METEYDWLLAAMADPRSMARERAQAARAIAAAAGFTQWVLDVGKPELGPMELFDRLETSDAHKARMIDVCRSYLDGGMPEQFVADLAEPIRALWRYAAAVDGFLSEGHQGGESATSGPA</sequence>
<organism evidence="1 2">
    <name type="scientific">Actinokineospora globicatena</name>
    <dbReference type="NCBI Taxonomy" id="103729"/>
    <lineage>
        <taxon>Bacteria</taxon>
        <taxon>Bacillati</taxon>
        <taxon>Actinomycetota</taxon>
        <taxon>Actinomycetes</taxon>
        <taxon>Pseudonocardiales</taxon>
        <taxon>Pseudonocardiaceae</taxon>
        <taxon>Actinokineospora</taxon>
    </lineage>
</organism>
<gene>
    <name evidence="1" type="ORF">Aglo03_36520</name>
</gene>
<name>A0A9W6QKT8_9PSEU</name>
<accession>A0A9W6QKT8</accession>
<proteinExistence type="predicted"/>
<dbReference type="AlphaFoldDB" id="A0A9W6QKT8"/>
<dbReference type="Proteomes" id="UP001165042">
    <property type="component" value="Unassembled WGS sequence"/>
</dbReference>
<evidence type="ECO:0000313" key="2">
    <source>
        <dbReference type="Proteomes" id="UP001165042"/>
    </source>
</evidence>